<reference evidence="1" key="1">
    <citation type="journal article" date="2020" name="Nature">
        <title>Giant virus diversity and host interactions through global metagenomics.</title>
        <authorList>
            <person name="Schulz F."/>
            <person name="Roux S."/>
            <person name="Paez-Espino D."/>
            <person name="Jungbluth S."/>
            <person name="Walsh D.A."/>
            <person name="Denef V.J."/>
            <person name="McMahon K.D."/>
            <person name="Konstantinidis K.T."/>
            <person name="Eloe-Fadrosh E.A."/>
            <person name="Kyrpides N.C."/>
            <person name="Woyke T."/>
        </authorList>
    </citation>
    <scope>NUCLEOTIDE SEQUENCE</scope>
    <source>
        <strain evidence="1">GVMAG-M-3300027963-9</strain>
    </source>
</reference>
<dbReference type="EMBL" id="MN740537">
    <property type="protein sequence ID" value="QHU32240.1"/>
    <property type="molecule type" value="Genomic_DNA"/>
</dbReference>
<name>A0A6C0LPE8_9ZZZZ</name>
<dbReference type="AlphaFoldDB" id="A0A6C0LPE8"/>
<accession>A0A6C0LPE8</accession>
<protein>
    <submittedName>
        <fullName evidence="1">Uncharacterized protein</fullName>
    </submittedName>
</protein>
<evidence type="ECO:0000313" key="1">
    <source>
        <dbReference type="EMBL" id="QHU32240.1"/>
    </source>
</evidence>
<sequence length="50" mass="5703">MDDDSETTIIGQDTSYSTNWIALLTSEIMFYKLWINILDCLEEFGGQPSP</sequence>
<organism evidence="1">
    <name type="scientific">viral metagenome</name>
    <dbReference type="NCBI Taxonomy" id="1070528"/>
    <lineage>
        <taxon>unclassified sequences</taxon>
        <taxon>metagenomes</taxon>
        <taxon>organismal metagenomes</taxon>
    </lineage>
</organism>
<proteinExistence type="predicted"/>